<keyword evidence="2" id="KW-1185">Reference proteome</keyword>
<organism evidence="1 2">
    <name type="scientific">Candidatus Pseudomonas adelgestsugas</name>
    <dbReference type="NCBI Taxonomy" id="1302376"/>
    <lineage>
        <taxon>Bacteria</taxon>
        <taxon>Pseudomonadati</taxon>
        <taxon>Pseudomonadota</taxon>
        <taxon>Gammaproteobacteria</taxon>
        <taxon>Pseudomonadales</taxon>
        <taxon>Pseudomonadaceae</taxon>
        <taxon>Pseudomonas</taxon>
    </lineage>
</organism>
<reference evidence="1 2" key="1">
    <citation type="journal article" date="2018" name="Genome Biol. Evol.">
        <title>Partnering With a Pest: Genomes of Hemlock Woolly Adelgid Symbionts Reveal Atypical Nutritional Provisioning Patterns in Dual-Obligate Bacteria.</title>
        <authorList>
            <person name="Weglarz K.M."/>
            <person name="Havill N.P."/>
            <person name="Burke G.R."/>
            <person name="von Dohlen C.D."/>
        </authorList>
    </citation>
    <scope>NUCLEOTIDE SEQUENCE [LARGE SCALE GENOMIC DNA]</scope>
    <source>
        <strain evidence="1 2">HWA_ENA</strain>
    </source>
</reference>
<dbReference type="Proteomes" id="UP000288953">
    <property type="component" value="Chromosome"/>
</dbReference>
<dbReference type="EMBL" id="CP026512">
    <property type="protein sequence ID" value="QAX81837.1"/>
    <property type="molecule type" value="Genomic_DNA"/>
</dbReference>
<proteinExistence type="predicted"/>
<sequence>MNNDNATFSHKINKKYSGIDYYNDTRQQYAFCLLFMQIDTALYLHRLVVNMQHSLTLFNFKVAWFIHPDT</sequence>
<evidence type="ECO:0000313" key="1">
    <source>
        <dbReference type="EMBL" id="QAX81837.1"/>
    </source>
</evidence>
<protein>
    <submittedName>
        <fullName evidence="1">Uncharacterized protein</fullName>
    </submittedName>
</protein>
<name>A0ABX5R862_9PSED</name>
<gene>
    <name evidence="1" type="ORF">C3B55_00501</name>
</gene>
<evidence type="ECO:0000313" key="2">
    <source>
        <dbReference type="Proteomes" id="UP000288953"/>
    </source>
</evidence>
<accession>A0ABX5R862</accession>